<dbReference type="KEGG" id="ldn:H9L06_08465"/>
<organism evidence="7 8">
    <name type="scientific">Leucobacter denitrificans</name>
    <dbReference type="NCBI Taxonomy" id="683042"/>
    <lineage>
        <taxon>Bacteria</taxon>
        <taxon>Bacillati</taxon>
        <taxon>Actinomycetota</taxon>
        <taxon>Actinomycetes</taxon>
        <taxon>Micrococcales</taxon>
        <taxon>Microbacteriaceae</taxon>
        <taxon>Leucobacter</taxon>
    </lineage>
</organism>
<comment type="cofactor">
    <cofactor evidence="1 5">
        <name>Zn(2+)</name>
        <dbReference type="ChEBI" id="CHEBI:29105"/>
    </cofactor>
</comment>
<dbReference type="AlphaFoldDB" id="A0A7G9S381"/>
<dbReference type="SUPFAM" id="SSF51735">
    <property type="entry name" value="NAD(P)-binding Rossmann-fold domains"/>
    <property type="match status" value="1"/>
</dbReference>
<keyword evidence="4" id="KW-0560">Oxidoreductase</keyword>
<accession>A0A7G9S381</accession>
<evidence type="ECO:0000256" key="2">
    <source>
        <dbReference type="ARBA" id="ARBA00022723"/>
    </source>
</evidence>
<dbReference type="GO" id="GO:0016491">
    <property type="term" value="F:oxidoreductase activity"/>
    <property type="evidence" value="ECO:0007669"/>
    <property type="project" value="UniProtKB-KW"/>
</dbReference>
<dbReference type="GO" id="GO:0008270">
    <property type="term" value="F:zinc ion binding"/>
    <property type="evidence" value="ECO:0007669"/>
    <property type="project" value="InterPro"/>
</dbReference>
<evidence type="ECO:0000313" key="7">
    <source>
        <dbReference type="EMBL" id="QNN62306.1"/>
    </source>
</evidence>
<evidence type="ECO:0000256" key="4">
    <source>
        <dbReference type="ARBA" id="ARBA00023002"/>
    </source>
</evidence>
<dbReference type="SMART" id="SM00829">
    <property type="entry name" value="PKS_ER"/>
    <property type="match status" value="1"/>
</dbReference>
<dbReference type="Pfam" id="PF00107">
    <property type="entry name" value="ADH_zinc_N"/>
    <property type="match status" value="1"/>
</dbReference>
<evidence type="ECO:0000259" key="6">
    <source>
        <dbReference type="SMART" id="SM00829"/>
    </source>
</evidence>
<dbReference type="PANTHER" id="PTHR42813:SF2">
    <property type="entry name" value="DEHYDROGENASE, ZINC-CONTAINING, PUTATIVE (AFU_ORTHOLOGUE AFUA_2G02810)-RELATED"/>
    <property type="match status" value="1"/>
</dbReference>
<keyword evidence="3 5" id="KW-0862">Zinc</keyword>
<dbReference type="PROSITE" id="PS00059">
    <property type="entry name" value="ADH_ZINC"/>
    <property type="match status" value="1"/>
</dbReference>
<evidence type="ECO:0000256" key="5">
    <source>
        <dbReference type="RuleBase" id="RU361277"/>
    </source>
</evidence>
<keyword evidence="8" id="KW-1185">Reference proteome</keyword>
<evidence type="ECO:0000256" key="1">
    <source>
        <dbReference type="ARBA" id="ARBA00001947"/>
    </source>
</evidence>
<feature type="domain" description="Enoyl reductase (ER)" evidence="6">
    <location>
        <begin position="7"/>
        <end position="341"/>
    </location>
</feature>
<dbReference type="Gene3D" id="3.40.50.720">
    <property type="entry name" value="NAD(P)-binding Rossmann-like Domain"/>
    <property type="match status" value="1"/>
</dbReference>
<dbReference type="InterPro" id="IPR002328">
    <property type="entry name" value="ADH_Zn_CS"/>
</dbReference>
<name>A0A7G9S381_9MICO</name>
<keyword evidence="2 5" id="KW-0479">Metal-binding</keyword>
<dbReference type="EMBL" id="CP060716">
    <property type="protein sequence ID" value="QNN62306.1"/>
    <property type="molecule type" value="Genomic_DNA"/>
</dbReference>
<comment type="similarity">
    <text evidence="5">Belongs to the zinc-containing alcohol dehydrogenase family.</text>
</comment>
<dbReference type="InterPro" id="IPR020843">
    <property type="entry name" value="ER"/>
</dbReference>
<dbReference type="InterPro" id="IPR011032">
    <property type="entry name" value="GroES-like_sf"/>
</dbReference>
<dbReference type="Pfam" id="PF08240">
    <property type="entry name" value="ADH_N"/>
    <property type="match status" value="1"/>
</dbReference>
<dbReference type="InterPro" id="IPR036291">
    <property type="entry name" value="NAD(P)-bd_dom_sf"/>
</dbReference>
<dbReference type="InterPro" id="IPR013149">
    <property type="entry name" value="ADH-like_C"/>
</dbReference>
<evidence type="ECO:0000313" key="8">
    <source>
        <dbReference type="Proteomes" id="UP000515934"/>
    </source>
</evidence>
<dbReference type="InterPro" id="IPR013154">
    <property type="entry name" value="ADH-like_N"/>
</dbReference>
<evidence type="ECO:0000256" key="3">
    <source>
        <dbReference type="ARBA" id="ARBA00022833"/>
    </source>
</evidence>
<dbReference type="SUPFAM" id="SSF50129">
    <property type="entry name" value="GroES-like"/>
    <property type="match status" value="1"/>
</dbReference>
<dbReference type="PANTHER" id="PTHR42813">
    <property type="entry name" value="ZINC-TYPE ALCOHOL DEHYDROGENASE-LIKE"/>
    <property type="match status" value="1"/>
</dbReference>
<protein>
    <submittedName>
        <fullName evidence="7">Alcohol dehydrogenase catalytic domain-containing protein</fullName>
    </submittedName>
</protein>
<proteinExistence type="inferred from homology"/>
<reference evidence="7 8" key="1">
    <citation type="submission" date="2020-08" db="EMBL/GenBank/DDBJ databases">
        <title>Genome sequence of Leucobacter denitrificans KACC 14055T.</title>
        <authorList>
            <person name="Hyun D.-W."/>
            <person name="Bae J.-W."/>
        </authorList>
    </citation>
    <scope>NUCLEOTIDE SEQUENCE [LARGE SCALE GENOMIC DNA]</scope>
    <source>
        <strain evidence="7 8">KACC 14055</strain>
    </source>
</reference>
<dbReference type="RefSeq" id="WP_187554777.1">
    <property type="nucleotide sequence ID" value="NZ_CP060716.1"/>
</dbReference>
<dbReference type="Gene3D" id="3.90.180.10">
    <property type="entry name" value="Medium-chain alcohol dehydrogenases, catalytic domain"/>
    <property type="match status" value="1"/>
</dbReference>
<dbReference type="Proteomes" id="UP000515934">
    <property type="component" value="Chromosome"/>
</dbReference>
<sequence>MKAVILSGPEQISVEEVDTPTVQFPTDAIVKVSHSAVCGADLLPFHGHTPGFEFGMIPGHEFVGEVVEVGSEVDGISVGDRVVNTSMTSCGTCSECAAERWTQCTTRSLFGYSGVYPKLDGGQAEYVRVPNAARSLLALPEEVSSEDALFLADILPTGYAGVDNAGVTEGDLLVVQGAGPVGLMAVIVALSRGARVVVVDGVDARRELATELGATAITPQEARDYIDTLTDGVGADCVIEASGSIPALKDALHLARPQGIISVIGAHFENDFPLDNGVMFEKELTLKFNIGNPFKTRELLLEAIRRGELKPGRVLTHVLPADDAVEAYTKFDNKEFTKVALTY</sequence>
<gene>
    <name evidence="7" type="ORF">H9L06_08465</name>
</gene>